<keyword evidence="4 6" id="KW-0175">Coiled coil</keyword>
<dbReference type="Proteomes" id="UP000326939">
    <property type="component" value="Chromosome 6"/>
</dbReference>
<evidence type="ECO:0000256" key="1">
    <source>
        <dbReference type="ARBA" id="ARBA00005405"/>
    </source>
</evidence>
<feature type="coiled-coil region" evidence="6">
    <location>
        <begin position="68"/>
        <end position="224"/>
    </location>
</feature>
<evidence type="ECO:0000313" key="8">
    <source>
        <dbReference type="Proteomes" id="UP000326939"/>
    </source>
</evidence>
<dbReference type="PANTHER" id="PTHR33405:SF18">
    <property type="entry name" value="PROTEIN FLX-LIKE 4"/>
    <property type="match status" value="1"/>
</dbReference>
<keyword evidence="5" id="KW-0287">Flowering</keyword>
<dbReference type="PANTHER" id="PTHR33405">
    <property type="entry name" value="PROTEIN FLX-LIKE 2"/>
    <property type="match status" value="1"/>
</dbReference>
<proteinExistence type="inferred from homology"/>
<reference evidence="8" key="1">
    <citation type="journal article" date="2019" name="Gigascience">
        <title>De novo genome assembly of the endangered Acer yangbiense, a plant species with extremely small populations endemic to Yunnan Province, China.</title>
        <authorList>
            <person name="Yang J."/>
            <person name="Wariss H.M."/>
            <person name="Tao L."/>
            <person name="Zhang R."/>
            <person name="Yun Q."/>
            <person name="Hollingsworth P."/>
            <person name="Dao Z."/>
            <person name="Luo G."/>
            <person name="Guo H."/>
            <person name="Ma Y."/>
            <person name="Sun W."/>
        </authorList>
    </citation>
    <scope>NUCLEOTIDE SEQUENCE [LARGE SCALE GENOMIC DNA]</scope>
    <source>
        <strain evidence="8">cv. br00</strain>
    </source>
</reference>
<evidence type="ECO:0000256" key="3">
    <source>
        <dbReference type="ARBA" id="ARBA00022782"/>
    </source>
</evidence>
<gene>
    <name evidence="7" type="ORF">DKX38_010047</name>
</gene>
<comment type="caution">
    <text evidence="7">The sequence shown here is derived from an EMBL/GenBank/DDBJ whole genome shotgun (WGS) entry which is preliminary data.</text>
</comment>
<evidence type="ECO:0000256" key="6">
    <source>
        <dbReference type="SAM" id="Coils"/>
    </source>
</evidence>
<dbReference type="GO" id="GO:0009908">
    <property type="term" value="P:flower development"/>
    <property type="evidence" value="ECO:0007669"/>
    <property type="project" value="UniProtKB-KW"/>
</dbReference>
<dbReference type="AlphaFoldDB" id="A0A5N5MF42"/>
<evidence type="ECO:0000256" key="4">
    <source>
        <dbReference type="ARBA" id="ARBA00023054"/>
    </source>
</evidence>
<evidence type="ECO:0000256" key="5">
    <source>
        <dbReference type="ARBA" id="ARBA00023089"/>
    </source>
</evidence>
<dbReference type="EMBL" id="VDCV01000006">
    <property type="protein sequence ID" value="KAB5552736.1"/>
    <property type="molecule type" value="Genomic_DNA"/>
</dbReference>
<evidence type="ECO:0000313" key="7">
    <source>
        <dbReference type="EMBL" id="KAB5552736.1"/>
    </source>
</evidence>
<evidence type="ECO:0000256" key="2">
    <source>
        <dbReference type="ARBA" id="ARBA00022473"/>
    </source>
</evidence>
<keyword evidence="2" id="KW-0217">Developmental protein</keyword>
<organism evidence="7 8">
    <name type="scientific">Salix brachista</name>
    <dbReference type="NCBI Taxonomy" id="2182728"/>
    <lineage>
        <taxon>Eukaryota</taxon>
        <taxon>Viridiplantae</taxon>
        <taxon>Streptophyta</taxon>
        <taxon>Embryophyta</taxon>
        <taxon>Tracheophyta</taxon>
        <taxon>Spermatophyta</taxon>
        <taxon>Magnoliopsida</taxon>
        <taxon>eudicotyledons</taxon>
        <taxon>Gunneridae</taxon>
        <taxon>Pentapetalae</taxon>
        <taxon>rosids</taxon>
        <taxon>fabids</taxon>
        <taxon>Malpighiales</taxon>
        <taxon>Salicaceae</taxon>
        <taxon>Saliceae</taxon>
        <taxon>Salix</taxon>
    </lineage>
</organism>
<keyword evidence="3" id="KW-0221">Differentiation</keyword>
<name>A0A5N5MF42_9ROSI</name>
<keyword evidence="8" id="KW-1185">Reference proteome</keyword>
<evidence type="ECO:0008006" key="9">
    <source>
        <dbReference type="Google" id="ProtNLM"/>
    </source>
</evidence>
<sequence>MSARRHIPPTLEGHAIQAPGMMRHGPFPAGHRTLEPLSRSDLLEHKIAAQAADIEQLAGDNNRLVTSHMAMREDLAAAQQEEQRLKAHIRSFQTESDIQIRLLLDKIAKMEKDIRAGENVKRDLKQAHVEAQNLVKERQELAKQIQQASHELQKTHTDVNSLPDLRAELDNSRHELKKLRATFEYEKGLNIEKVDQMRAMEQSLKGMAREMDNLRLDVLNAETRARTPNQYFGGYANPDASYPPPVQGGGTYADGYGRPFVHMGVGPAGEGLIPYNTSNSVVSSTARFGGAAMSTTGGGAQWAGPFDPSLSRG</sequence>
<protein>
    <recommendedName>
        <fullName evidence="9">Protein FLX-like 4</fullName>
    </recommendedName>
</protein>
<dbReference type="InterPro" id="IPR040353">
    <property type="entry name" value="FLX/FLX-like"/>
</dbReference>
<dbReference type="GO" id="GO:0030154">
    <property type="term" value="P:cell differentiation"/>
    <property type="evidence" value="ECO:0007669"/>
    <property type="project" value="UniProtKB-KW"/>
</dbReference>
<comment type="similarity">
    <text evidence="1">Belongs to the FLX family.</text>
</comment>
<accession>A0A5N5MF42</accession>